<name>A0A0G4MAU7_VERLO</name>
<dbReference type="EMBL" id="CVQH01021609">
    <property type="protein sequence ID" value="CRK31085.1"/>
    <property type="molecule type" value="Genomic_DNA"/>
</dbReference>
<evidence type="ECO:0000313" key="1">
    <source>
        <dbReference type="EMBL" id="CRK31085.1"/>
    </source>
</evidence>
<proteinExistence type="predicted"/>
<dbReference type="Proteomes" id="UP000044602">
    <property type="component" value="Unassembled WGS sequence"/>
</dbReference>
<protein>
    <submittedName>
        <fullName evidence="1">Uncharacterized protein</fullName>
    </submittedName>
</protein>
<feature type="non-terminal residue" evidence="1">
    <location>
        <position position="1"/>
    </location>
</feature>
<organism evidence="1 2">
    <name type="scientific">Verticillium longisporum</name>
    <name type="common">Verticillium dahliae var. longisporum</name>
    <dbReference type="NCBI Taxonomy" id="100787"/>
    <lineage>
        <taxon>Eukaryota</taxon>
        <taxon>Fungi</taxon>
        <taxon>Dikarya</taxon>
        <taxon>Ascomycota</taxon>
        <taxon>Pezizomycotina</taxon>
        <taxon>Sordariomycetes</taxon>
        <taxon>Hypocreomycetidae</taxon>
        <taxon>Glomerellales</taxon>
        <taxon>Plectosphaerellaceae</taxon>
        <taxon>Verticillium</taxon>
    </lineage>
</organism>
<evidence type="ECO:0000313" key="2">
    <source>
        <dbReference type="Proteomes" id="UP000044602"/>
    </source>
</evidence>
<dbReference type="AlphaFoldDB" id="A0A0G4MAU7"/>
<sequence>LPQPPRTLRRHGRLLLRLDRPCLCHARVRTTQHVLP</sequence>
<gene>
    <name evidence="1" type="ORF">BN1708_018629</name>
</gene>
<accession>A0A0G4MAU7</accession>
<reference evidence="1 2" key="1">
    <citation type="submission" date="2015-05" db="EMBL/GenBank/DDBJ databases">
        <authorList>
            <person name="Wang D.B."/>
            <person name="Wang M."/>
        </authorList>
    </citation>
    <scope>NUCLEOTIDE SEQUENCE [LARGE SCALE GENOMIC DNA]</scope>
    <source>
        <strain evidence="1">VL1</strain>
    </source>
</reference>
<keyword evidence="2" id="KW-1185">Reference proteome</keyword>